<proteinExistence type="predicted"/>
<sequence>MHDIDMLCKSYRTGWDLEITSDFLDMVMDRLVEYVTTDGLLSDGNITDDTNSGDVYHLLLDTFAVGSPGRRFIVDWLLHSELDQDEATDRILDFMKQDRVLSRKIFFERCLSRRPERAPWETDFCAYHLHLDNEPTCHERRAQVQGQTQLLEDEG</sequence>
<protein>
    <submittedName>
        <fullName evidence="1">Uncharacterized protein</fullName>
    </submittedName>
</protein>
<dbReference type="AlphaFoldDB" id="A0AAE0WH87"/>
<gene>
    <name evidence="1" type="ORF">LTR78_007857</name>
</gene>
<reference evidence="1" key="1">
    <citation type="submission" date="2023-07" db="EMBL/GenBank/DDBJ databases">
        <title>Black Yeasts Isolated from many extreme environments.</title>
        <authorList>
            <person name="Coleine C."/>
            <person name="Stajich J.E."/>
            <person name="Selbmann L."/>
        </authorList>
    </citation>
    <scope>NUCLEOTIDE SEQUENCE</scope>
    <source>
        <strain evidence="1">CCFEE 5485</strain>
    </source>
</reference>
<dbReference type="Proteomes" id="UP001274830">
    <property type="component" value="Unassembled WGS sequence"/>
</dbReference>
<evidence type="ECO:0000313" key="2">
    <source>
        <dbReference type="Proteomes" id="UP001274830"/>
    </source>
</evidence>
<evidence type="ECO:0000313" key="1">
    <source>
        <dbReference type="EMBL" id="KAK3672317.1"/>
    </source>
</evidence>
<dbReference type="EMBL" id="JAUTXT010000034">
    <property type="protein sequence ID" value="KAK3672317.1"/>
    <property type="molecule type" value="Genomic_DNA"/>
</dbReference>
<name>A0AAE0WH87_9PEZI</name>
<accession>A0AAE0WH87</accession>
<organism evidence="1 2">
    <name type="scientific">Recurvomyces mirabilis</name>
    <dbReference type="NCBI Taxonomy" id="574656"/>
    <lineage>
        <taxon>Eukaryota</taxon>
        <taxon>Fungi</taxon>
        <taxon>Dikarya</taxon>
        <taxon>Ascomycota</taxon>
        <taxon>Pezizomycotina</taxon>
        <taxon>Dothideomycetes</taxon>
        <taxon>Dothideomycetidae</taxon>
        <taxon>Mycosphaerellales</taxon>
        <taxon>Teratosphaeriaceae</taxon>
        <taxon>Recurvomyces</taxon>
    </lineage>
</organism>
<keyword evidence="2" id="KW-1185">Reference proteome</keyword>
<comment type="caution">
    <text evidence="1">The sequence shown here is derived from an EMBL/GenBank/DDBJ whole genome shotgun (WGS) entry which is preliminary data.</text>
</comment>